<evidence type="ECO:0000256" key="10">
    <source>
        <dbReference type="SAM" id="MobiDB-lite"/>
    </source>
</evidence>
<evidence type="ECO:0000256" key="6">
    <source>
        <dbReference type="ARBA" id="ARBA00022448"/>
    </source>
</evidence>
<dbReference type="OrthoDB" id="6255506at2759"/>
<organism evidence="12 13">
    <name type="scientific">Neodiprion lecontei</name>
    <name type="common">Redheaded pine sawfly</name>
    <dbReference type="NCBI Taxonomy" id="441921"/>
    <lineage>
        <taxon>Eukaryota</taxon>
        <taxon>Metazoa</taxon>
        <taxon>Ecdysozoa</taxon>
        <taxon>Arthropoda</taxon>
        <taxon>Hexapoda</taxon>
        <taxon>Insecta</taxon>
        <taxon>Pterygota</taxon>
        <taxon>Neoptera</taxon>
        <taxon>Endopterygota</taxon>
        <taxon>Hymenoptera</taxon>
        <taxon>Tenthredinoidea</taxon>
        <taxon>Diprionidae</taxon>
        <taxon>Diprioninae</taxon>
        <taxon>Neodiprion</taxon>
    </lineage>
</organism>
<gene>
    <name evidence="13 14" type="primary">LOC107225490</name>
</gene>
<name>A0A6J0C2F6_NEOLC</name>
<keyword evidence="12" id="KW-1185">Reference proteome</keyword>
<keyword evidence="7" id="KW-0963">Cytoplasm</keyword>
<evidence type="ECO:0000256" key="5">
    <source>
        <dbReference type="ARBA" id="ARBA00017036"/>
    </source>
</evidence>
<sequence>MAAVLRVKRRNAEEPLEALVIACKRRKTENIDGADIAASDPVTAVLKFAGTVKNQADNVIECISKTLTKEELKANFKNHVVANVTSKTREQSKQKSQENRYKVVNYFRSLESNDVEELVDKEISVIDVEDSTSAISEETVVIAQDENYVYDLYYTQTGHDMLIDQLVSIHPFQDELVFGSYRDNGIDAEVYDQSEDSNSESNWRNDYPDSDHSENSICEDDMRSAVKRISLRGDSDVSSVDEDFVYALPEDDVDHFGFEYAKYKARINAEMDNDLADAVSGSDSGSEDDEYRQYEDPS</sequence>
<dbReference type="InterPro" id="IPR040218">
    <property type="entry name" value="SLC7A6OS"/>
</dbReference>
<feature type="region of interest" description="Disordered" evidence="10">
    <location>
        <begin position="192"/>
        <end position="217"/>
    </location>
</feature>
<dbReference type="InterPro" id="IPR013883">
    <property type="entry name" value="TF_Iwr1_dom"/>
</dbReference>
<feature type="compositionally biased region" description="Basic and acidic residues" evidence="10">
    <location>
        <begin position="206"/>
        <end position="217"/>
    </location>
</feature>
<accession>A0A6J0C2F6</accession>
<evidence type="ECO:0000256" key="9">
    <source>
        <dbReference type="ARBA" id="ARBA00023242"/>
    </source>
</evidence>
<protein>
    <recommendedName>
        <fullName evidence="5">Probable RNA polymerase II nuclear localization protein SLC7A6OS</fullName>
    </recommendedName>
</protein>
<dbReference type="AlphaFoldDB" id="A0A6J0C2F6"/>
<dbReference type="Proteomes" id="UP000829291">
    <property type="component" value="Chromosome 5"/>
</dbReference>
<dbReference type="Pfam" id="PF08574">
    <property type="entry name" value="Iwr1"/>
    <property type="match status" value="1"/>
</dbReference>
<keyword evidence="6" id="KW-0813">Transport</keyword>
<keyword evidence="9" id="KW-0539">Nucleus</keyword>
<dbReference type="CTD" id="49505"/>
<dbReference type="GO" id="GO:0032502">
    <property type="term" value="P:developmental process"/>
    <property type="evidence" value="ECO:0007669"/>
    <property type="project" value="TreeGrafter"/>
</dbReference>
<evidence type="ECO:0000313" key="14">
    <source>
        <dbReference type="RefSeq" id="XP_046597970.1"/>
    </source>
</evidence>
<dbReference type="GO" id="GO:0005634">
    <property type="term" value="C:nucleus"/>
    <property type="evidence" value="ECO:0007669"/>
    <property type="project" value="UniProtKB-SubCell"/>
</dbReference>
<evidence type="ECO:0000256" key="7">
    <source>
        <dbReference type="ARBA" id="ARBA00022490"/>
    </source>
</evidence>
<evidence type="ECO:0000256" key="8">
    <source>
        <dbReference type="ARBA" id="ARBA00022927"/>
    </source>
</evidence>
<comment type="function">
    <text evidence="1">Directs RNA polymerase II nuclear import.</text>
</comment>
<keyword evidence="8" id="KW-0653">Protein transport</keyword>
<dbReference type="InParanoid" id="A0A6J0C2F6"/>
<evidence type="ECO:0000256" key="1">
    <source>
        <dbReference type="ARBA" id="ARBA00003202"/>
    </source>
</evidence>
<evidence type="ECO:0000259" key="11">
    <source>
        <dbReference type="Pfam" id="PF08574"/>
    </source>
</evidence>
<proteinExistence type="inferred from homology"/>
<evidence type="ECO:0000313" key="13">
    <source>
        <dbReference type="RefSeq" id="XP_015521461.1"/>
    </source>
</evidence>
<evidence type="ECO:0000256" key="2">
    <source>
        <dbReference type="ARBA" id="ARBA00004123"/>
    </source>
</evidence>
<dbReference type="KEGG" id="nlo:107225490"/>
<dbReference type="RefSeq" id="XP_046597970.1">
    <property type="nucleotide sequence ID" value="XM_046742014.1"/>
</dbReference>
<reference evidence="13" key="1">
    <citation type="submission" date="2025-04" db="UniProtKB">
        <authorList>
            <consortium name="RefSeq"/>
        </authorList>
    </citation>
    <scope>IDENTIFICATION</scope>
    <source>
        <tissue evidence="14">Thorax and Abdomen</tissue>
        <tissue evidence="13">Whole body</tissue>
    </source>
</reference>
<evidence type="ECO:0000313" key="12">
    <source>
        <dbReference type="Proteomes" id="UP000829291"/>
    </source>
</evidence>
<feature type="region of interest" description="Disordered" evidence="10">
    <location>
        <begin position="276"/>
        <end position="298"/>
    </location>
</feature>
<dbReference type="FunCoup" id="A0A6J0C2F6">
    <property type="interactions" value="1283"/>
</dbReference>
<feature type="domain" description="Transcription factor Iwr1" evidence="11">
    <location>
        <begin position="147"/>
        <end position="211"/>
    </location>
</feature>
<evidence type="ECO:0000256" key="3">
    <source>
        <dbReference type="ARBA" id="ARBA00004496"/>
    </source>
</evidence>
<comment type="similarity">
    <text evidence="4">Belongs to the IWR1/SLC7A6OS family.</text>
</comment>
<dbReference type="GO" id="GO:0015031">
    <property type="term" value="P:protein transport"/>
    <property type="evidence" value="ECO:0007669"/>
    <property type="project" value="UniProtKB-KW"/>
</dbReference>
<comment type="subcellular location">
    <subcellularLocation>
        <location evidence="3">Cytoplasm</location>
    </subcellularLocation>
    <subcellularLocation>
        <location evidence="2">Nucleus</location>
    </subcellularLocation>
</comment>
<dbReference type="PANTHER" id="PTHR31196">
    <property type="entry name" value="RNA POLYMERASE II NUCLEAR LOCALIZATION PROTEIN SLC7A6OS-RELATED"/>
    <property type="match status" value="1"/>
</dbReference>
<dbReference type="GeneID" id="107225490"/>
<dbReference type="RefSeq" id="XP_015521461.1">
    <property type="nucleotide sequence ID" value="XM_015665975.1"/>
</dbReference>
<evidence type="ECO:0000256" key="4">
    <source>
        <dbReference type="ARBA" id="ARBA00010218"/>
    </source>
</evidence>
<dbReference type="GO" id="GO:0005737">
    <property type="term" value="C:cytoplasm"/>
    <property type="evidence" value="ECO:0007669"/>
    <property type="project" value="UniProtKB-SubCell"/>
</dbReference>
<dbReference type="PANTHER" id="PTHR31196:SF2">
    <property type="entry name" value="RNA POLYMERASE II NUCLEAR LOCALIZATION PROTEIN SLC7A6OS-RELATED"/>
    <property type="match status" value="1"/>
</dbReference>